<dbReference type="EMBL" id="JAATWM020000041">
    <property type="protein sequence ID" value="KAF9871890.1"/>
    <property type="molecule type" value="Genomic_DNA"/>
</dbReference>
<dbReference type="GeneID" id="62166310"/>
<keyword evidence="5" id="KW-1185">Reference proteome</keyword>
<comment type="subcellular location">
    <subcellularLocation>
        <location evidence="1">Mitochondrion</location>
    </subcellularLocation>
</comment>
<comment type="caution">
    <text evidence="4">The sequence shown here is derived from an EMBL/GenBank/DDBJ whole genome shotgun (WGS) entry which is preliminary data.</text>
</comment>
<keyword evidence="2" id="KW-0809">Transit peptide</keyword>
<dbReference type="OrthoDB" id="19619at2759"/>
<dbReference type="InterPro" id="IPR032710">
    <property type="entry name" value="NTF2-like_dom_sf"/>
</dbReference>
<dbReference type="SUPFAM" id="SSF54427">
    <property type="entry name" value="NTF2-like"/>
    <property type="match status" value="1"/>
</dbReference>
<dbReference type="Proteomes" id="UP000781932">
    <property type="component" value="Unassembled WGS sequence"/>
</dbReference>
<protein>
    <recommendedName>
        <fullName evidence="6">Tim44-like domain-containing protein</fullName>
    </recommendedName>
</protein>
<reference evidence="4" key="2">
    <citation type="submission" date="2020-11" db="EMBL/GenBank/DDBJ databases">
        <title>Whole genome sequencing of Colletotrichum sp.</title>
        <authorList>
            <person name="Li H."/>
        </authorList>
    </citation>
    <scope>NUCLEOTIDE SEQUENCE</scope>
    <source>
        <strain evidence="4">CkLH20</strain>
    </source>
</reference>
<accession>A0A9P6LGS6</accession>
<dbReference type="AlphaFoldDB" id="A0A9P6LGS6"/>
<dbReference type="GO" id="GO:0032979">
    <property type="term" value="P:protein insertion into mitochondrial inner membrane from matrix"/>
    <property type="evidence" value="ECO:0007669"/>
    <property type="project" value="InterPro"/>
</dbReference>
<evidence type="ECO:0000313" key="5">
    <source>
        <dbReference type="Proteomes" id="UP000781932"/>
    </source>
</evidence>
<evidence type="ECO:0000256" key="2">
    <source>
        <dbReference type="ARBA" id="ARBA00022946"/>
    </source>
</evidence>
<name>A0A9P6LGS6_9PEZI</name>
<dbReference type="GO" id="GO:0005743">
    <property type="term" value="C:mitochondrial inner membrane"/>
    <property type="evidence" value="ECO:0007669"/>
    <property type="project" value="InterPro"/>
</dbReference>
<reference evidence="4" key="1">
    <citation type="submission" date="2020-03" db="EMBL/GenBank/DDBJ databases">
        <authorList>
            <person name="He L."/>
        </authorList>
    </citation>
    <scope>NUCLEOTIDE SEQUENCE</scope>
    <source>
        <strain evidence="4">CkLH20</strain>
    </source>
</reference>
<dbReference type="PANTHER" id="PTHR28554">
    <property type="entry name" value="39S RIBOSOMAL PROTEIN L45, MITOCHONDRIAL"/>
    <property type="match status" value="1"/>
</dbReference>
<evidence type="ECO:0000256" key="3">
    <source>
        <dbReference type="ARBA" id="ARBA00023128"/>
    </source>
</evidence>
<evidence type="ECO:0000256" key="1">
    <source>
        <dbReference type="ARBA" id="ARBA00004173"/>
    </source>
</evidence>
<organism evidence="4 5">
    <name type="scientific">Colletotrichum karsti</name>
    <dbReference type="NCBI Taxonomy" id="1095194"/>
    <lineage>
        <taxon>Eukaryota</taxon>
        <taxon>Fungi</taxon>
        <taxon>Dikarya</taxon>
        <taxon>Ascomycota</taxon>
        <taxon>Pezizomycotina</taxon>
        <taxon>Sordariomycetes</taxon>
        <taxon>Hypocreomycetidae</taxon>
        <taxon>Glomerellales</taxon>
        <taxon>Glomerellaceae</taxon>
        <taxon>Colletotrichum</taxon>
        <taxon>Colletotrichum boninense species complex</taxon>
    </lineage>
</organism>
<proteinExistence type="predicted"/>
<sequence>MYGSARPLLGLGRSAAMRPQRIAFPTTARRIPIAAASARGYASKAHSSDMRLNQRLQKEMALKGDKGYSAKHMEAAQLEHMKTVMLPGTFVHLPLSQLDKSPGPLFNYLFARFKQHLKDLAAIVGLKFQSMPKIWQRPRINIHRTQVVPTAKALHHRLAQALAAGDKDTLREICVPRLYDALSAVISRRSSNEKVTWELVQYDGRPRLVSHRLAPLPPQGQSPILQQAVVAISSTQKLGKVEARTGKLIEGNTKLQKPTEYFVIMRHLDPKTYEPTKWRVWGSTQPTTAEGWVVEEKSVKQMEQQDFARRRGHKM</sequence>
<dbReference type="InterPro" id="IPR024621">
    <property type="entry name" value="Mba1"/>
</dbReference>
<dbReference type="RefSeq" id="XP_038741351.1">
    <property type="nucleotide sequence ID" value="XM_038893236.1"/>
</dbReference>
<dbReference type="InterPro" id="IPR051975">
    <property type="entry name" value="mtLSU_mL45"/>
</dbReference>
<dbReference type="Pfam" id="PF07961">
    <property type="entry name" value="MBA1"/>
    <property type="match status" value="1"/>
</dbReference>
<keyword evidence="3" id="KW-0496">Mitochondrion</keyword>
<gene>
    <name evidence="4" type="ORF">CkaCkLH20_10522</name>
</gene>
<dbReference type="PANTHER" id="PTHR28554:SF1">
    <property type="entry name" value="LARGE RIBOSOMAL SUBUNIT PROTEIN ML45"/>
    <property type="match status" value="1"/>
</dbReference>
<evidence type="ECO:0000313" key="4">
    <source>
        <dbReference type="EMBL" id="KAF9871890.1"/>
    </source>
</evidence>
<dbReference type="Gene3D" id="3.10.450.240">
    <property type="match status" value="1"/>
</dbReference>
<evidence type="ECO:0008006" key="6">
    <source>
        <dbReference type="Google" id="ProtNLM"/>
    </source>
</evidence>